<organism evidence="1 2">
    <name type="scientific">Triplophysa rosa</name>
    <name type="common">Cave loach</name>
    <dbReference type="NCBI Taxonomy" id="992332"/>
    <lineage>
        <taxon>Eukaryota</taxon>
        <taxon>Metazoa</taxon>
        <taxon>Chordata</taxon>
        <taxon>Craniata</taxon>
        <taxon>Vertebrata</taxon>
        <taxon>Euteleostomi</taxon>
        <taxon>Actinopterygii</taxon>
        <taxon>Neopterygii</taxon>
        <taxon>Teleostei</taxon>
        <taxon>Ostariophysi</taxon>
        <taxon>Cypriniformes</taxon>
        <taxon>Nemacheilidae</taxon>
        <taxon>Triplophysa</taxon>
    </lineage>
</organism>
<gene>
    <name evidence="1" type="ORF">IRJ41_013036</name>
</gene>
<proteinExistence type="predicted"/>
<keyword evidence="2" id="KW-1185">Reference proteome</keyword>
<evidence type="ECO:0000313" key="2">
    <source>
        <dbReference type="Proteomes" id="UP001059041"/>
    </source>
</evidence>
<comment type="caution">
    <text evidence="1">The sequence shown here is derived from an EMBL/GenBank/DDBJ whole genome shotgun (WGS) entry which is preliminary data.</text>
</comment>
<evidence type="ECO:0000313" key="1">
    <source>
        <dbReference type="EMBL" id="KAI7812978.1"/>
    </source>
</evidence>
<protein>
    <submittedName>
        <fullName evidence="1">Uncharacterized protein</fullName>
    </submittedName>
</protein>
<dbReference type="Proteomes" id="UP001059041">
    <property type="component" value="Linkage Group LG2"/>
</dbReference>
<dbReference type="EMBL" id="JAFHDT010000002">
    <property type="protein sequence ID" value="KAI7812978.1"/>
    <property type="molecule type" value="Genomic_DNA"/>
</dbReference>
<accession>A0A9W7X2T6</accession>
<sequence length="68" mass="7770">MDCQRTSGFLIWLKGSCHVLPLQNESETLQDMTIGSKFGQSLGHHPQFIPPWAAWCSFKLHPKPLVRH</sequence>
<reference evidence="1" key="1">
    <citation type="submission" date="2021-02" db="EMBL/GenBank/DDBJ databases">
        <title>Comparative genomics reveals that relaxation of natural selection precedes convergent phenotypic evolution of cavefish.</title>
        <authorList>
            <person name="Peng Z."/>
        </authorList>
    </citation>
    <scope>NUCLEOTIDE SEQUENCE</scope>
    <source>
        <tissue evidence="1">Muscle</tissue>
    </source>
</reference>
<name>A0A9W7X2T6_TRIRA</name>
<dbReference type="AlphaFoldDB" id="A0A9W7X2T6"/>